<keyword evidence="2" id="KW-1003">Cell membrane</keyword>
<feature type="transmembrane region" description="Helical" evidence="6">
    <location>
        <begin position="224"/>
        <end position="248"/>
    </location>
</feature>
<dbReference type="GO" id="GO:0022857">
    <property type="term" value="F:transmembrane transporter activity"/>
    <property type="evidence" value="ECO:0007669"/>
    <property type="project" value="InterPro"/>
</dbReference>
<sequence length="412" mass="44764">MPKILKNHTLQTIASANFFATLGVSIFNIILLTYAKSFPNPHWFVSVVSIVTVVPAVFGGVTGRVADQTSKKTNWLVGTKLIQAGLYLVLAQIINQRTVFIFYIIVVINLFSDIIGNYAGNLLTIVIQDRIMGEDRQQVMGINTSVGTIMEPIGQTLGVIIISQTHNYALAGVINAVTFILSAVCLTMGYHAVLSTKKVAPQPVTEGVWQVIRKVMIKTTGMDAVSYLGIIMILNGVSVGLDAILNLLFIDLAPSLNIDYSFAILLINIVYVMGSVLGSITKDTWIDHLDLFQLLLVTLGAPVIAYSTLLLYPKLIPILVSMFAVAFMSGKLDPKMFATMMPQIDPHLTGTVFGTISTIVTVASPVGSVGIVLLYNLVDSTFACVFALILITVSFVWALWAHQKIAKLQIKD</sequence>
<feature type="transmembrane region" description="Helical" evidence="6">
    <location>
        <begin position="380"/>
        <end position="401"/>
    </location>
</feature>
<feature type="transmembrane region" description="Helical" evidence="6">
    <location>
        <begin position="315"/>
        <end position="332"/>
    </location>
</feature>
<dbReference type="EMBL" id="JQBR01000002">
    <property type="protein sequence ID" value="KRN67185.1"/>
    <property type="molecule type" value="Genomic_DNA"/>
</dbReference>
<evidence type="ECO:0000256" key="3">
    <source>
        <dbReference type="ARBA" id="ARBA00022692"/>
    </source>
</evidence>
<feature type="transmembrane region" description="Helical" evidence="6">
    <location>
        <begin position="139"/>
        <end position="162"/>
    </location>
</feature>
<feature type="transmembrane region" description="Helical" evidence="6">
    <location>
        <begin position="291"/>
        <end position="309"/>
    </location>
</feature>
<evidence type="ECO:0000313" key="8">
    <source>
        <dbReference type="Proteomes" id="UP000051568"/>
    </source>
</evidence>
<dbReference type="Proteomes" id="UP000051568">
    <property type="component" value="Unassembled WGS sequence"/>
</dbReference>
<dbReference type="Gene3D" id="1.20.1250.20">
    <property type="entry name" value="MFS general substrate transporter like domains"/>
    <property type="match status" value="1"/>
</dbReference>
<feature type="transmembrane region" description="Helical" evidence="6">
    <location>
        <begin position="168"/>
        <end position="190"/>
    </location>
</feature>
<comment type="caution">
    <text evidence="7">The sequence shown here is derived from an EMBL/GenBank/DDBJ whole genome shotgun (WGS) entry which is preliminary data.</text>
</comment>
<feature type="transmembrane region" description="Helical" evidence="6">
    <location>
        <begin position="41"/>
        <end position="63"/>
    </location>
</feature>
<name>A0A0R2IPW8_9LACO</name>
<evidence type="ECO:0000256" key="4">
    <source>
        <dbReference type="ARBA" id="ARBA00022989"/>
    </source>
</evidence>
<evidence type="ECO:0000313" key="7">
    <source>
        <dbReference type="EMBL" id="KRN67185.1"/>
    </source>
</evidence>
<feature type="transmembrane region" description="Helical" evidence="6">
    <location>
        <begin position="100"/>
        <end position="127"/>
    </location>
</feature>
<keyword evidence="5 6" id="KW-0472">Membrane</keyword>
<reference evidence="7 8" key="1">
    <citation type="journal article" date="2015" name="Genome Announc.">
        <title>Expanding the biotechnology potential of lactobacilli through comparative genomics of 213 strains and associated genera.</title>
        <authorList>
            <person name="Sun Z."/>
            <person name="Harris H.M."/>
            <person name="McCann A."/>
            <person name="Guo C."/>
            <person name="Argimon S."/>
            <person name="Zhang W."/>
            <person name="Yang X."/>
            <person name="Jeffery I.B."/>
            <person name="Cooney J.C."/>
            <person name="Kagawa T.F."/>
            <person name="Liu W."/>
            <person name="Song Y."/>
            <person name="Salvetti E."/>
            <person name="Wrobel A."/>
            <person name="Rasinkangas P."/>
            <person name="Parkhill J."/>
            <person name="Rea M.C."/>
            <person name="O'Sullivan O."/>
            <person name="Ritari J."/>
            <person name="Douillard F.P."/>
            <person name="Paul Ross R."/>
            <person name="Yang R."/>
            <person name="Briner A.E."/>
            <person name="Felis G.E."/>
            <person name="de Vos W.M."/>
            <person name="Barrangou R."/>
            <person name="Klaenhammer T.R."/>
            <person name="Caufield P.W."/>
            <person name="Cui Y."/>
            <person name="Zhang H."/>
            <person name="O'Toole P.W."/>
        </authorList>
    </citation>
    <scope>NUCLEOTIDE SEQUENCE [LARGE SCALE GENOMIC DNA]</scope>
    <source>
        <strain evidence="7 8">DSM 17757</strain>
    </source>
</reference>
<dbReference type="SUPFAM" id="SSF103473">
    <property type="entry name" value="MFS general substrate transporter"/>
    <property type="match status" value="1"/>
</dbReference>
<organism evidence="7 8">
    <name type="scientific">Pediococcus cellicola</name>
    <dbReference type="NCBI Taxonomy" id="319652"/>
    <lineage>
        <taxon>Bacteria</taxon>
        <taxon>Bacillati</taxon>
        <taxon>Bacillota</taxon>
        <taxon>Bacilli</taxon>
        <taxon>Lactobacillales</taxon>
        <taxon>Lactobacillaceae</taxon>
        <taxon>Pediococcus</taxon>
    </lineage>
</organism>
<dbReference type="PRINTS" id="PR01988">
    <property type="entry name" value="EXPORTERBACE"/>
</dbReference>
<feature type="transmembrane region" description="Helical" evidence="6">
    <location>
        <begin position="260"/>
        <end position="279"/>
    </location>
</feature>
<feature type="transmembrane region" description="Helical" evidence="6">
    <location>
        <begin position="352"/>
        <end position="374"/>
    </location>
</feature>
<dbReference type="InterPro" id="IPR022324">
    <property type="entry name" value="Bacilysin_exporter_BacE_put"/>
</dbReference>
<dbReference type="PANTHER" id="PTHR23513:SF6">
    <property type="entry name" value="MAJOR FACILITATOR SUPERFAMILY ASSOCIATED DOMAIN-CONTAINING PROTEIN"/>
    <property type="match status" value="1"/>
</dbReference>
<dbReference type="GO" id="GO:0005886">
    <property type="term" value="C:plasma membrane"/>
    <property type="evidence" value="ECO:0007669"/>
    <property type="project" value="UniProtKB-SubCell"/>
</dbReference>
<dbReference type="PATRIC" id="fig|319652.3.peg.725"/>
<evidence type="ECO:0000256" key="1">
    <source>
        <dbReference type="ARBA" id="ARBA00004651"/>
    </source>
</evidence>
<gene>
    <name evidence="7" type="ORF">IV80_GL000718</name>
</gene>
<protein>
    <submittedName>
        <fullName evidence="7">Integral membrane protein</fullName>
    </submittedName>
</protein>
<dbReference type="OrthoDB" id="2293709at2"/>
<evidence type="ECO:0000256" key="2">
    <source>
        <dbReference type="ARBA" id="ARBA00022475"/>
    </source>
</evidence>
<dbReference type="PANTHER" id="PTHR23513">
    <property type="entry name" value="INTEGRAL MEMBRANE EFFLUX PROTEIN-RELATED"/>
    <property type="match status" value="1"/>
</dbReference>
<proteinExistence type="predicted"/>
<dbReference type="AlphaFoldDB" id="A0A0R2IPW8"/>
<feature type="transmembrane region" description="Helical" evidence="6">
    <location>
        <begin position="12"/>
        <end position="35"/>
    </location>
</feature>
<comment type="subcellular location">
    <subcellularLocation>
        <location evidence="1">Cell membrane</location>
        <topology evidence="1">Multi-pass membrane protein</topology>
    </subcellularLocation>
</comment>
<feature type="transmembrane region" description="Helical" evidence="6">
    <location>
        <begin position="75"/>
        <end position="94"/>
    </location>
</feature>
<dbReference type="InterPro" id="IPR036259">
    <property type="entry name" value="MFS_trans_sf"/>
</dbReference>
<dbReference type="Pfam" id="PF07690">
    <property type="entry name" value="MFS_1"/>
    <property type="match status" value="1"/>
</dbReference>
<dbReference type="InterPro" id="IPR011701">
    <property type="entry name" value="MFS"/>
</dbReference>
<keyword evidence="3 6" id="KW-0812">Transmembrane</keyword>
<keyword evidence="8" id="KW-1185">Reference proteome</keyword>
<evidence type="ECO:0000256" key="6">
    <source>
        <dbReference type="SAM" id="Phobius"/>
    </source>
</evidence>
<accession>A0A0R2IPW8</accession>
<keyword evidence="4 6" id="KW-1133">Transmembrane helix</keyword>
<dbReference type="RefSeq" id="WP_057748812.1">
    <property type="nucleotide sequence ID" value="NZ_BJVH01000003.1"/>
</dbReference>
<dbReference type="STRING" id="319652.IV80_GL000718"/>
<evidence type="ECO:0000256" key="5">
    <source>
        <dbReference type="ARBA" id="ARBA00023136"/>
    </source>
</evidence>